<accession>A0A1W3JIR8</accession>
<dbReference type="PANTHER" id="PTHR21477:SF13">
    <property type="entry name" value="KIAA0930"/>
    <property type="match status" value="1"/>
</dbReference>
<feature type="compositionally biased region" description="Low complexity" evidence="1">
    <location>
        <begin position="278"/>
        <end position="298"/>
    </location>
</feature>
<dbReference type="KEGG" id="cin:100180882"/>
<dbReference type="PANTHER" id="PTHR21477">
    <property type="entry name" value="ZGC:172139"/>
    <property type="match status" value="1"/>
</dbReference>
<dbReference type="HOGENOM" id="CLU_010018_1_1_1"/>
<evidence type="ECO:0000256" key="1">
    <source>
        <dbReference type="SAM" id="MobiDB-lite"/>
    </source>
</evidence>
<sequence length="384" mass="42699">MATLPASSSFMEMMNEIVSNDQKQQSDGFVNVAPIAFWTQIFAKYFLHANNPHHDDLLFYVKKTESLESQNEVVVYRRESMNAPGLGDPAYDWTETVYLNMIIQQMEYTLTCAICTKAETGNPKGDVTVHKKVSQHVYASPSRHNMENKEGGTEMSYPNIFFTIDSFDEVWSDLILHEGEIVCVEVIASDKSKKLSSVIFLGSVKYDSLVKVYERRTKAPNKFTQFMTLGLYKTSDSVEFVRMKGPGGKGYAEMAIQKSNSDTAHYKSTECASDESKASSSTTTSASCSLHSSKSESSINEPSGGNKDFPTAVYSKSEQRENVSLPSSPQRKRASIPTTTTALKTHLTYVTLPWHKIILDILQTYEKPGISKRPALTKGEGASS</sequence>
<dbReference type="Proteomes" id="UP000008144">
    <property type="component" value="Unassembled WGS sequence"/>
</dbReference>
<dbReference type="AlphaFoldDB" id="F6ZYG1"/>
<protein>
    <submittedName>
        <fullName evidence="2">Uncharacterized protein</fullName>
    </submittedName>
</protein>
<keyword evidence="3" id="KW-1185">Reference proteome</keyword>
<dbReference type="Ensembl" id="ENSCINT00000017664.3">
    <property type="protein sequence ID" value="ENSCINP00000017664.3"/>
    <property type="gene ID" value="ENSCING00000008650.3"/>
</dbReference>
<dbReference type="FunCoup" id="F6ZYG1">
    <property type="interactions" value="6"/>
</dbReference>
<evidence type="ECO:0000313" key="3">
    <source>
        <dbReference type="Proteomes" id="UP000008144"/>
    </source>
</evidence>
<dbReference type="RefSeq" id="XP_026695101.1">
    <property type="nucleotide sequence ID" value="XM_026839300.1"/>
</dbReference>
<dbReference type="OMA" id="SAATHCH"/>
<dbReference type="GeneTree" id="ENSGT00390000004190"/>
<accession>F6ZYG1</accession>
<dbReference type="Pfam" id="PF09741">
    <property type="entry name" value="DUF2045"/>
    <property type="match status" value="1"/>
</dbReference>
<dbReference type="InterPro" id="IPR019141">
    <property type="entry name" value="DUF2045"/>
</dbReference>
<reference evidence="3" key="1">
    <citation type="journal article" date="2002" name="Science">
        <title>The draft genome of Ciona intestinalis: insights into chordate and vertebrate origins.</title>
        <authorList>
            <person name="Dehal P."/>
            <person name="Satou Y."/>
            <person name="Campbell R.K."/>
            <person name="Chapman J."/>
            <person name="Degnan B."/>
            <person name="De Tomaso A."/>
            <person name="Davidson B."/>
            <person name="Di Gregorio A."/>
            <person name="Gelpke M."/>
            <person name="Goodstein D.M."/>
            <person name="Harafuji N."/>
            <person name="Hastings K.E."/>
            <person name="Ho I."/>
            <person name="Hotta K."/>
            <person name="Huang W."/>
            <person name="Kawashima T."/>
            <person name="Lemaire P."/>
            <person name="Martinez D."/>
            <person name="Meinertzhagen I.A."/>
            <person name="Necula S."/>
            <person name="Nonaka M."/>
            <person name="Putnam N."/>
            <person name="Rash S."/>
            <person name="Saiga H."/>
            <person name="Satake M."/>
            <person name="Terry A."/>
            <person name="Yamada L."/>
            <person name="Wang H.G."/>
            <person name="Awazu S."/>
            <person name="Azumi K."/>
            <person name="Boore J."/>
            <person name="Branno M."/>
            <person name="Chin-Bow S."/>
            <person name="DeSantis R."/>
            <person name="Doyle S."/>
            <person name="Francino P."/>
            <person name="Keys D.N."/>
            <person name="Haga S."/>
            <person name="Hayashi H."/>
            <person name="Hino K."/>
            <person name="Imai K.S."/>
            <person name="Inaba K."/>
            <person name="Kano S."/>
            <person name="Kobayashi K."/>
            <person name="Kobayashi M."/>
            <person name="Lee B.I."/>
            <person name="Makabe K.W."/>
            <person name="Manohar C."/>
            <person name="Matassi G."/>
            <person name="Medina M."/>
            <person name="Mochizuki Y."/>
            <person name="Mount S."/>
            <person name="Morishita T."/>
            <person name="Miura S."/>
            <person name="Nakayama A."/>
            <person name="Nishizaka S."/>
            <person name="Nomoto H."/>
            <person name="Ohta F."/>
            <person name="Oishi K."/>
            <person name="Rigoutsos I."/>
            <person name="Sano M."/>
            <person name="Sasaki A."/>
            <person name="Sasakura Y."/>
            <person name="Shoguchi E."/>
            <person name="Shin-i T."/>
            <person name="Spagnuolo A."/>
            <person name="Stainier D."/>
            <person name="Suzuki M.M."/>
            <person name="Tassy O."/>
            <person name="Takatori N."/>
            <person name="Tokuoka M."/>
            <person name="Yagi K."/>
            <person name="Yoshizaki F."/>
            <person name="Wada S."/>
            <person name="Zhang C."/>
            <person name="Hyatt P.D."/>
            <person name="Larimer F."/>
            <person name="Detter C."/>
            <person name="Doggett N."/>
            <person name="Glavina T."/>
            <person name="Hawkins T."/>
            <person name="Richardson P."/>
            <person name="Lucas S."/>
            <person name="Kohara Y."/>
            <person name="Levine M."/>
            <person name="Satoh N."/>
            <person name="Rokhsar D.S."/>
        </authorList>
    </citation>
    <scope>NUCLEOTIDE SEQUENCE [LARGE SCALE GENOMIC DNA]</scope>
</reference>
<reference evidence="2" key="2">
    <citation type="submission" date="2025-08" db="UniProtKB">
        <authorList>
            <consortium name="Ensembl"/>
        </authorList>
    </citation>
    <scope>IDENTIFICATION</scope>
</reference>
<organism evidence="2 3">
    <name type="scientific">Ciona intestinalis</name>
    <name type="common">Transparent sea squirt</name>
    <name type="synonym">Ascidia intestinalis</name>
    <dbReference type="NCBI Taxonomy" id="7719"/>
    <lineage>
        <taxon>Eukaryota</taxon>
        <taxon>Metazoa</taxon>
        <taxon>Chordata</taxon>
        <taxon>Tunicata</taxon>
        <taxon>Ascidiacea</taxon>
        <taxon>Phlebobranchia</taxon>
        <taxon>Cionidae</taxon>
        <taxon>Ciona</taxon>
    </lineage>
</organism>
<reference evidence="2" key="3">
    <citation type="submission" date="2025-09" db="UniProtKB">
        <authorList>
            <consortium name="Ensembl"/>
        </authorList>
    </citation>
    <scope>IDENTIFICATION</scope>
</reference>
<gene>
    <name evidence="2" type="primary">LOC100180882</name>
</gene>
<evidence type="ECO:0000313" key="2">
    <source>
        <dbReference type="Ensembl" id="ENSCINP00000017664.3"/>
    </source>
</evidence>
<name>F6ZYG1_CIOIN</name>
<dbReference type="InParanoid" id="F6ZYG1"/>
<dbReference type="GeneID" id="100180882"/>
<feature type="region of interest" description="Disordered" evidence="1">
    <location>
        <begin position="271"/>
        <end position="337"/>
    </location>
</feature>
<proteinExistence type="predicted"/>
<dbReference type="OrthoDB" id="1906921at2759"/>